<accession>A0A1M5IJX8</accession>
<evidence type="ECO:0000313" key="4">
    <source>
        <dbReference type="Proteomes" id="UP000184368"/>
    </source>
</evidence>
<evidence type="ECO:0000313" key="3">
    <source>
        <dbReference type="EMBL" id="SHG28536.1"/>
    </source>
</evidence>
<keyword evidence="4" id="KW-1185">Reference proteome</keyword>
<name>A0A1M5IJX8_9BACT</name>
<dbReference type="STRING" id="1302690.BUE76_10155"/>
<gene>
    <name evidence="3" type="ORF">SAMN05444008_12420</name>
</gene>
<organism evidence="3 4">
    <name type="scientific">Cnuella takakiae</name>
    <dbReference type="NCBI Taxonomy" id="1302690"/>
    <lineage>
        <taxon>Bacteria</taxon>
        <taxon>Pseudomonadati</taxon>
        <taxon>Bacteroidota</taxon>
        <taxon>Chitinophagia</taxon>
        <taxon>Chitinophagales</taxon>
        <taxon>Chitinophagaceae</taxon>
        <taxon>Cnuella</taxon>
    </lineage>
</organism>
<protein>
    <submittedName>
        <fullName evidence="3">Outer membrane protein, YaiO family</fullName>
    </submittedName>
</protein>
<dbReference type="RefSeq" id="WP_073048189.1">
    <property type="nucleotide sequence ID" value="NZ_FQUO01000024.1"/>
</dbReference>
<feature type="domain" description="YaiO beta-barrel" evidence="2">
    <location>
        <begin position="33"/>
        <end position="205"/>
    </location>
</feature>
<dbReference type="NCBIfam" id="TIGR04390">
    <property type="entry name" value="OMP_YaiO_dom"/>
    <property type="match status" value="1"/>
</dbReference>
<feature type="chain" id="PRO_5013042021" evidence="1">
    <location>
        <begin position="25"/>
        <end position="265"/>
    </location>
</feature>
<dbReference type="Pfam" id="PF19413">
    <property type="entry name" value="YaiO"/>
    <property type="match status" value="1"/>
</dbReference>
<evidence type="ECO:0000259" key="2">
    <source>
        <dbReference type="Pfam" id="PF19413"/>
    </source>
</evidence>
<evidence type="ECO:0000256" key="1">
    <source>
        <dbReference type="SAM" id="SignalP"/>
    </source>
</evidence>
<feature type="signal peptide" evidence="1">
    <location>
        <begin position="1"/>
        <end position="24"/>
    </location>
</feature>
<dbReference type="InterPro" id="IPR030887">
    <property type="entry name" value="Beta-barrel_YaiO"/>
</dbReference>
<keyword evidence="1" id="KW-0732">Signal</keyword>
<dbReference type="EMBL" id="FQUO01000024">
    <property type="protein sequence ID" value="SHG28536.1"/>
    <property type="molecule type" value="Genomic_DNA"/>
</dbReference>
<dbReference type="OrthoDB" id="691989at2"/>
<proteinExistence type="predicted"/>
<sequence>MLRKKPLLRTLIACGLLTPFLAQAQINDTARQQTVLATYEWNHWKQARNYNWNQGSLEYKTQGRGGALLGRFNYGQRFANQGWQAEVEAYPRLSKKVYAYTGIGYSASAPVFPKWRSGASLFVNLPRAWEVEGGVRYLHFDRDIWMGTAGVGKYVGNWFLQGRSFLSLNNSQGIDQSYFLTARYYLPSGTDYVWGQLGTGVSPDENQAAQLQVPNLQRQNIAAGIRTTVGGRHLLLGTLGYARNEYRKGAYGSQLTVLVGYGVKF</sequence>
<dbReference type="AlphaFoldDB" id="A0A1M5IJX8"/>
<dbReference type="Proteomes" id="UP000184368">
    <property type="component" value="Unassembled WGS sequence"/>
</dbReference>
<reference evidence="3 4" key="1">
    <citation type="submission" date="2016-11" db="EMBL/GenBank/DDBJ databases">
        <authorList>
            <person name="Jaros S."/>
            <person name="Januszkiewicz K."/>
            <person name="Wedrychowicz H."/>
        </authorList>
    </citation>
    <scope>NUCLEOTIDE SEQUENCE [LARGE SCALE GENOMIC DNA]</scope>
    <source>
        <strain evidence="3 4">DSM 26897</strain>
    </source>
</reference>